<gene>
    <name evidence="2" type="ORF">M8330_20375</name>
</gene>
<evidence type="ECO:0000256" key="1">
    <source>
        <dbReference type="ARBA" id="ARBA00038414"/>
    </source>
</evidence>
<proteinExistence type="inferred from homology"/>
<comment type="similarity">
    <text evidence="1">Belongs to the HyuE racemase family.</text>
</comment>
<dbReference type="AlphaFoldDB" id="A0A9X2DB12"/>
<evidence type="ECO:0000313" key="2">
    <source>
        <dbReference type="EMBL" id="MCM0622650.1"/>
    </source>
</evidence>
<protein>
    <submittedName>
        <fullName evidence="2">Aspartate/glutamate racemase family protein</fullName>
    </submittedName>
</protein>
<dbReference type="EMBL" id="JAMOIL010000042">
    <property type="protein sequence ID" value="MCM0622650.1"/>
    <property type="molecule type" value="Genomic_DNA"/>
</dbReference>
<evidence type="ECO:0000313" key="3">
    <source>
        <dbReference type="Proteomes" id="UP001139485"/>
    </source>
</evidence>
<dbReference type="Proteomes" id="UP001139485">
    <property type="component" value="Unassembled WGS sequence"/>
</dbReference>
<name>A0A9X2DB12_9ACTN</name>
<dbReference type="PANTHER" id="PTHR28047">
    <property type="entry name" value="PROTEIN DCG1"/>
    <property type="match status" value="1"/>
</dbReference>
<dbReference type="Gene3D" id="3.40.50.12500">
    <property type="match status" value="1"/>
</dbReference>
<dbReference type="Pfam" id="PF01177">
    <property type="entry name" value="Asp_Glu_race"/>
    <property type="match status" value="1"/>
</dbReference>
<comment type="caution">
    <text evidence="2">The sequence shown here is derived from an EMBL/GenBank/DDBJ whole genome shotgun (WGS) entry which is preliminary data.</text>
</comment>
<keyword evidence="3" id="KW-1185">Reference proteome</keyword>
<dbReference type="RefSeq" id="WP_250828830.1">
    <property type="nucleotide sequence ID" value="NZ_JAMOIL010000042.1"/>
</dbReference>
<dbReference type="InterPro" id="IPR015942">
    <property type="entry name" value="Asp/Glu/hydantoin_racemase"/>
</dbReference>
<dbReference type="PANTHER" id="PTHR28047:SF5">
    <property type="entry name" value="PROTEIN DCG1"/>
    <property type="match status" value="1"/>
</dbReference>
<organism evidence="2 3">
    <name type="scientific">Nocardioides bruguierae</name>
    <dbReference type="NCBI Taxonomy" id="2945102"/>
    <lineage>
        <taxon>Bacteria</taxon>
        <taxon>Bacillati</taxon>
        <taxon>Actinomycetota</taxon>
        <taxon>Actinomycetes</taxon>
        <taxon>Propionibacteriales</taxon>
        <taxon>Nocardioidaceae</taxon>
        <taxon>Nocardioides</taxon>
    </lineage>
</organism>
<accession>A0A9X2DB12</accession>
<dbReference type="GO" id="GO:0047661">
    <property type="term" value="F:amino-acid racemase activity"/>
    <property type="evidence" value="ECO:0007669"/>
    <property type="project" value="InterPro"/>
</dbReference>
<reference evidence="2" key="1">
    <citation type="submission" date="2022-05" db="EMBL/GenBank/DDBJ databases">
        <authorList>
            <person name="Tuo L."/>
        </authorList>
    </citation>
    <scope>NUCLEOTIDE SEQUENCE</scope>
    <source>
        <strain evidence="2">BSK12Z-4</strain>
    </source>
</reference>
<dbReference type="InterPro" id="IPR053714">
    <property type="entry name" value="Iso_Racemase_Enz_sf"/>
</dbReference>
<dbReference type="InterPro" id="IPR052186">
    <property type="entry name" value="Hydantoin_racemase-like"/>
</dbReference>
<sequence>MRLLVVNPNTTASMTALIGGAAGAVAGPDVTIEAVNPASGPVSIESHYDEALAVPGVLELVARGGYDGYVVACFGDPGVLAARELTGAPVVGIAEAAMRTAAYLGRTYSVVTTLGRTIGHSWDVARAGGLADHCAGMHACEVPVVELETDPRARARILAEAEHALATDRSDVIVLGCAGMADLADWLSVELGVPVVEGVGAATLEVEKLVRLGLRTSKRGEFAPPPAKERGPSLLV</sequence>